<reference evidence="3 4" key="1">
    <citation type="submission" date="2018-12" db="EMBL/GenBank/DDBJ databases">
        <title>Venturia inaequalis Genome Resource.</title>
        <authorList>
            <person name="Lichtner F.J."/>
        </authorList>
    </citation>
    <scope>NUCLEOTIDE SEQUENCE [LARGE SCALE GENOMIC DNA]</scope>
    <source>
        <strain evidence="3 4">120213</strain>
    </source>
</reference>
<dbReference type="SUPFAM" id="SSF51735">
    <property type="entry name" value="NAD(P)-binding Rossmann-fold domains"/>
    <property type="match status" value="1"/>
</dbReference>
<gene>
    <name evidence="3" type="ORF">EG328_005439</name>
</gene>
<evidence type="ECO:0000256" key="1">
    <source>
        <dbReference type="ARBA" id="ARBA00006484"/>
    </source>
</evidence>
<dbReference type="PANTHER" id="PTHR44229:SF4">
    <property type="entry name" value="15-HYDROXYPROSTAGLANDIN DEHYDROGENASE [NAD(+)]"/>
    <property type="match status" value="1"/>
</dbReference>
<evidence type="ECO:0000313" key="3">
    <source>
        <dbReference type="EMBL" id="KAE9971710.1"/>
    </source>
</evidence>
<organism evidence="3 4">
    <name type="scientific">Venturia inaequalis</name>
    <name type="common">Apple scab fungus</name>
    <dbReference type="NCBI Taxonomy" id="5025"/>
    <lineage>
        <taxon>Eukaryota</taxon>
        <taxon>Fungi</taxon>
        <taxon>Dikarya</taxon>
        <taxon>Ascomycota</taxon>
        <taxon>Pezizomycotina</taxon>
        <taxon>Dothideomycetes</taxon>
        <taxon>Pleosporomycetidae</taxon>
        <taxon>Venturiales</taxon>
        <taxon>Venturiaceae</taxon>
        <taxon>Venturia</taxon>
    </lineage>
</organism>
<dbReference type="InterPro" id="IPR002347">
    <property type="entry name" value="SDR_fam"/>
</dbReference>
<protein>
    <recommendedName>
        <fullName evidence="5">NAD(P)-binding protein</fullName>
    </recommendedName>
</protein>
<evidence type="ECO:0008006" key="5">
    <source>
        <dbReference type="Google" id="ProtNLM"/>
    </source>
</evidence>
<dbReference type="GO" id="GO:0005737">
    <property type="term" value="C:cytoplasm"/>
    <property type="evidence" value="ECO:0007669"/>
    <property type="project" value="TreeGrafter"/>
</dbReference>
<dbReference type="Proteomes" id="UP000447873">
    <property type="component" value="Unassembled WGS sequence"/>
</dbReference>
<dbReference type="AlphaFoldDB" id="A0A8H3YS95"/>
<dbReference type="Pfam" id="PF00106">
    <property type="entry name" value="adh_short"/>
    <property type="match status" value="1"/>
</dbReference>
<comment type="similarity">
    <text evidence="1">Belongs to the short-chain dehydrogenases/reductases (SDR) family.</text>
</comment>
<dbReference type="PRINTS" id="PR00081">
    <property type="entry name" value="GDHRDH"/>
</dbReference>
<dbReference type="InterPro" id="IPR036291">
    <property type="entry name" value="NAD(P)-bd_dom_sf"/>
</dbReference>
<evidence type="ECO:0000313" key="4">
    <source>
        <dbReference type="Proteomes" id="UP000447873"/>
    </source>
</evidence>
<name>A0A8H3YS95_VENIN</name>
<accession>A0A8H3YS95</accession>
<dbReference type="Gene3D" id="3.40.50.720">
    <property type="entry name" value="NAD(P)-binding Rossmann-like Domain"/>
    <property type="match status" value="1"/>
</dbReference>
<proteinExistence type="inferred from homology"/>
<evidence type="ECO:0000256" key="2">
    <source>
        <dbReference type="ARBA" id="ARBA00023002"/>
    </source>
</evidence>
<keyword evidence="2" id="KW-0560">Oxidoreductase</keyword>
<sequence>MSSSSPDTKTALVTGACSGIGLALVRHLLAKKDAKWNVILADINEKAYQAISRDLDSSRTIFIPTDVSSWDSHAAAFKKSVEWSPNNRIDFFAANAGIADQEIMIGPGSNYNLDAEPQKPNLSCLDVDLYGVLYGLKLFVHYTRKARQISPTDFYPKMVITASCVGQYPFAVAPQYAAAKAACINLTRSTGIPALKHEGIAINCIMPAFVLTNIMPEYLSTNWPKEFVTPLSTMMRAYDELIEVEGRVVGDGKSDGKDGVVKTAMSVECVVDRLFYRTHVEPPDESQAYLVKEATEDGMWGMGLKDEAVKMMEKIAAGGRG</sequence>
<dbReference type="PANTHER" id="PTHR44229">
    <property type="entry name" value="15-HYDROXYPROSTAGLANDIN DEHYDROGENASE [NAD(+)]"/>
    <property type="match status" value="1"/>
</dbReference>
<dbReference type="GO" id="GO:0016616">
    <property type="term" value="F:oxidoreductase activity, acting on the CH-OH group of donors, NAD or NADP as acceptor"/>
    <property type="evidence" value="ECO:0007669"/>
    <property type="project" value="TreeGrafter"/>
</dbReference>
<dbReference type="EMBL" id="WNWS01000290">
    <property type="protein sequence ID" value="KAE9971710.1"/>
    <property type="molecule type" value="Genomic_DNA"/>
</dbReference>
<comment type="caution">
    <text evidence="3">The sequence shown here is derived from an EMBL/GenBank/DDBJ whole genome shotgun (WGS) entry which is preliminary data.</text>
</comment>